<comment type="similarity">
    <text evidence="2">Belongs to the nuclear hormone receptor family. NR2 subfamily.</text>
</comment>
<dbReference type="Gene3D" id="1.10.565.10">
    <property type="entry name" value="Retinoid X Receptor"/>
    <property type="match status" value="1"/>
</dbReference>
<dbReference type="FunFam" id="3.30.50.10:FF:000015">
    <property type="entry name" value="Nuclear receptor subfamily 2, group C, member 1"/>
    <property type="match status" value="1"/>
</dbReference>
<dbReference type="PROSITE" id="PS51030">
    <property type="entry name" value="NUCLEAR_REC_DBD_2"/>
    <property type="match status" value="1"/>
</dbReference>
<keyword evidence="8 11" id="KW-0804">Transcription</keyword>
<evidence type="ECO:0000256" key="1">
    <source>
        <dbReference type="ARBA" id="ARBA00004123"/>
    </source>
</evidence>
<keyword evidence="6 11" id="KW-0805">Transcription regulation</keyword>
<name>B3FNS4_STRPU</name>
<dbReference type="PRINTS" id="PR01282">
    <property type="entry name" value="COUPTNFACTOR"/>
</dbReference>
<feature type="domain" description="Nuclear receptor" evidence="12">
    <location>
        <begin position="84"/>
        <end position="159"/>
    </location>
</feature>
<evidence type="ECO:0000313" key="14">
    <source>
        <dbReference type="EMBL" id="ACA04474.1"/>
    </source>
</evidence>
<keyword evidence="5 11" id="KW-0862">Zinc</keyword>
<sequence length="583" mass="63853">MGMVSSQATPVEAYKVQQVQINDQTVEQLVRVQTSAGTTVTTIDAATAERLVKLREEDLIKFSAQGMSQAQMMAKPGMTSPRPIELCAVCGDKASGRHYGAISCEGCKGFFKRSIRKHLGYTCRGNKDCQIIKHNRNRCQYCRLQKCLDMGMKSDSVQCERSPLKTRDKTPGNCAASTDKIYIRKDIRSPLTATPTFVTGSVLAGGDMKSPQGNRQGLFDQGILLNVQTTPTSSPSASTSDSTTDLSTLASVVTSLANMNKKTEEGPSHSQQIYSPSQTLQIISNGDQDVQGGGDNVSKAFDALTKALNTSGDSEAGDLSIDQSANGGSSEVELVKLDSPMLSDHHMQFKLTTPSPMPQFLNVHYICESASRLLFLSMHWARSLPAFQVLSADTHTSMVQKCWSELFTLGLAQCAQAMALSTILTAIVNHLQTSLQQDKLSADRVKAVMEHIWKLQEFVTTTSKLDVDQTEFAYLKTIVLFSPDHPGLSNVRQIEKFQEMAISELHDYEAQTYPSKLNRFSKLLLRLPTLRLLSPAIMEELFFAGLIGNVQIDSIIPYILRMETADYNSAQITMSASPGSLIG</sequence>
<dbReference type="PROSITE" id="PS00031">
    <property type="entry name" value="NUCLEAR_REC_DBD_1"/>
    <property type="match status" value="1"/>
</dbReference>
<dbReference type="RefSeq" id="NP_001116968.1">
    <property type="nucleotide sequence ID" value="NM_001123496.1"/>
</dbReference>
<evidence type="ECO:0000256" key="5">
    <source>
        <dbReference type="ARBA" id="ARBA00022833"/>
    </source>
</evidence>
<dbReference type="GO" id="GO:0005634">
    <property type="term" value="C:nucleus"/>
    <property type="evidence" value="ECO:0007669"/>
    <property type="project" value="UniProtKB-SubCell"/>
</dbReference>
<evidence type="ECO:0000256" key="7">
    <source>
        <dbReference type="ARBA" id="ARBA00023125"/>
    </source>
</evidence>
<dbReference type="PRINTS" id="PR00398">
    <property type="entry name" value="STRDHORMONER"/>
</dbReference>
<dbReference type="Pfam" id="PF00105">
    <property type="entry name" value="zf-C4"/>
    <property type="match status" value="1"/>
</dbReference>
<dbReference type="KEGG" id="spu:373398"/>
<dbReference type="SUPFAM" id="SSF57716">
    <property type="entry name" value="Glucocorticoid receptor-like (DNA-binding domain)"/>
    <property type="match status" value="1"/>
</dbReference>
<evidence type="ECO:0000256" key="4">
    <source>
        <dbReference type="ARBA" id="ARBA00022771"/>
    </source>
</evidence>
<dbReference type="CDD" id="cd06952">
    <property type="entry name" value="NR_LBD_TR2_like"/>
    <property type="match status" value="1"/>
</dbReference>
<evidence type="ECO:0000256" key="6">
    <source>
        <dbReference type="ARBA" id="ARBA00023015"/>
    </source>
</evidence>
<evidence type="ECO:0000256" key="9">
    <source>
        <dbReference type="ARBA" id="ARBA00023170"/>
    </source>
</evidence>
<comment type="subcellular location">
    <subcellularLocation>
        <location evidence="1 11">Nucleus</location>
    </subcellularLocation>
</comment>
<dbReference type="Gene3D" id="3.30.50.10">
    <property type="entry name" value="Erythroid Transcription Factor GATA-1, subunit A"/>
    <property type="match status" value="1"/>
</dbReference>
<reference evidence="14" key="1">
    <citation type="submission" date="2007-11" db="EMBL/GenBank/DDBJ databases">
        <authorList>
            <person name="Su Y.-H."/>
        </authorList>
    </citation>
    <scope>NUCLEOTIDE SEQUENCE</scope>
</reference>
<dbReference type="InterPro" id="IPR035500">
    <property type="entry name" value="NHR-like_dom_sf"/>
</dbReference>
<evidence type="ECO:0000256" key="11">
    <source>
        <dbReference type="RuleBase" id="RU004334"/>
    </source>
</evidence>
<evidence type="ECO:0000256" key="8">
    <source>
        <dbReference type="ARBA" id="ARBA00023163"/>
    </source>
</evidence>
<dbReference type="SUPFAM" id="SSF48508">
    <property type="entry name" value="Nuclear receptor ligand-binding domain"/>
    <property type="match status" value="1"/>
</dbReference>
<reference evidence="14" key="2">
    <citation type="journal article" date="2009" name="Dev. Biol.">
        <title>A perturbation model of the gene regulatory network for oral and aboral ectoderm specification in the sea urchin embryo.</title>
        <authorList>
            <person name="Su Y.H."/>
            <person name="Li E."/>
            <person name="Geiss G.K."/>
            <person name="Longabaugh W.J."/>
            <person name="Kramer A."/>
            <person name="Davidson E.H."/>
        </authorList>
    </citation>
    <scope>NUCLEOTIDE SEQUENCE</scope>
</reference>
<dbReference type="PROSITE" id="PS51843">
    <property type="entry name" value="NR_LBD"/>
    <property type="match status" value="1"/>
</dbReference>
<dbReference type="GO" id="GO:0003700">
    <property type="term" value="F:DNA-binding transcription factor activity"/>
    <property type="evidence" value="ECO:0007669"/>
    <property type="project" value="InterPro"/>
</dbReference>
<dbReference type="PANTHER" id="PTHR24083">
    <property type="entry name" value="NUCLEAR HORMONE RECEPTOR"/>
    <property type="match status" value="1"/>
</dbReference>
<dbReference type="Pfam" id="PF00104">
    <property type="entry name" value="Hormone_recep"/>
    <property type="match status" value="1"/>
</dbReference>
<dbReference type="OrthoDB" id="10024684at2759"/>
<evidence type="ECO:0000256" key="3">
    <source>
        <dbReference type="ARBA" id="ARBA00022723"/>
    </source>
</evidence>
<evidence type="ECO:0000259" key="13">
    <source>
        <dbReference type="PROSITE" id="PS51843"/>
    </source>
</evidence>
<dbReference type="InterPro" id="IPR013088">
    <property type="entry name" value="Znf_NHR/GATA"/>
</dbReference>
<dbReference type="GeneID" id="373398"/>
<dbReference type="PRINTS" id="PR00047">
    <property type="entry name" value="STROIDFINGER"/>
</dbReference>
<feature type="domain" description="NR LBD" evidence="13">
    <location>
        <begin position="248"/>
        <end position="563"/>
    </location>
</feature>
<keyword evidence="10 11" id="KW-0539">Nucleus</keyword>
<proteinExistence type="evidence at transcript level"/>
<dbReference type="SMART" id="SM00399">
    <property type="entry name" value="ZnF_C4"/>
    <property type="match status" value="1"/>
</dbReference>
<dbReference type="InterPro" id="IPR001628">
    <property type="entry name" value="Znf_hrmn_rcpt"/>
</dbReference>
<evidence type="ECO:0000259" key="12">
    <source>
        <dbReference type="PROSITE" id="PS51030"/>
    </source>
</evidence>
<keyword evidence="9 11" id="KW-0675">Receptor</keyword>
<organism evidence="14">
    <name type="scientific">Strongylocentrotus purpuratus</name>
    <name type="common">Purple sea urchin</name>
    <dbReference type="NCBI Taxonomy" id="7668"/>
    <lineage>
        <taxon>Eukaryota</taxon>
        <taxon>Metazoa</taxon>
        <taxon>Echinodermata</taxon>
        <taxon>Eleutherozoa</taxon>
        <taxon>Echinozoa</taxon>
        <taxon>Echinoidea</taxon>
        <taxon>Euechinoidea</taxon>
        <taxon>Echinacea</taxon>
        <taxon>Camarodonta</taxon>
        <taxon>Echinidea</taxon>
        <taxon>Strongylocentrotidae</taxon>
        <taxon>Strongylocentrotus</taxon>
    </lineage>
</organism>
<evidence type="ECO:0000256" key="2">
    <source>
        <dbReference type="ARBA" id="ARBA00006421"/>
    </source>
</evidence>
<dbReference type="InterPro" id="IPR048246">
    <property type="entry name" value="NR2C1/2-like_LBD"/>
</dbReference>
<dbReference type="InterPro" id="IPR000536">
    <property type="entry name" value="Nucl_hrmn_rcpt_lig-bd"/>
</dbReference>
<dbReference type="InterPro" id="IPR050274">
    <property type="entry name" value="Nuclear_hormone_rcpt_NR2"/>
</dbReference>
<dbReference type="FunFam" id="1.10.565.10:FF:000012">
    <property type="entry name" value="Nuclear receptor subfamily 2 group C member 1"/>
    <property type="match status" value="1"/>
</dbReference>
<evidence type="ECO:0000256" key="10">
    <source>
        <dbReference type="ARBA" id="ARBA00023242"/>
    </source>
</evidence>
<keyword evidence="3 11" id="KW-0479">Metal-binding</keyword>
<dbReference type="InterPro" id="IPR001723">
    <property type="entry name" value="Nuclear_hrmn_rcpt"/>
</dbReference>
<dbReference type="CTD" id="373398"/>
<protein>
    <submittedName>
        <fullName evidence="14">Shr2</fullName>
    </submittedName>
</protein>
<dbReference type="SMART" id="SM00430">
    <property type="entry name" value="HOLI"/>
    <property type="match status" value="1"/>
</dbReference>
<dbReference type="CDD" id="cd06967">
    <property type="entry name" value="NR_DBD_TR2_like"/>
    <property type="match status" value="1"/>
</dbReference>
<accession>B3FNS4</accession>
<dbReference type="HOGENOM" id="CLU_007368_16_2_1"/>
<dbReference type="GO" id="GO:0008270">
    <property type="term" value="F:zinc ion binding"/>
    <property type="evidence" value="ECO:0007669"/>
    <property type="project" value="UniProtKB-KW"/>
</dbReference>
<keyword evidence="7 11" id="KW-0238">DNA-binding</keyword>
<dbReference type="AlphaFoldDB" id="B3FNS4"/>
<dbReference type="GO" id="GO:0043565">
    <property type="term" value="F:sequence-specific DNA binding"/>
    <property type="evidence" value="ECO:0007669"/>
    <property type="project" value="InterPro"/>
</dbReference>
<keyword evidence="4 11" id="KW-0863">Zinc-finger</keyword>
<dbReference type="InterPro" id="IPR048245">
    <property type="entry name" value="NR2C1/2-like_DBD"/>
</dbReference>
<dbReference type="EMBL" id="EU307290">
    <property type="protein sequence ID" value="ACA04474.1"/>
    <property type="molecule type" value="mRNA"/>
</dbReference>
<dbReference type="OMA" id="IHWARSI"/>